<dbReference type="GO" id="GO:0016747">
    <property type="term" value="F:acyltransferase activity, transferring groups other than amino-acyl groups"/>
    <property type="evidence" value="ECO:0007669"/>
    <property type="project" value="InterPro"/>
</dbReference>
<dbReference type="STRING" id="574650.SAMN04487966_101375"/>
<dbReference type="EMBL" id="FPCG01000001">
    <property type="protein sequence ID" value="SFV20441.1"/>
    <property type="molecule type" value="Genomic_DNA"/>
</dbReference>
<evidence type="ECO:0000259" key="1">
    <source>
        <dbReference type="PROSITE" id="PS51186"/>
    </source>
</evidence>
<dbReference type="SUPFAM" id="SSF55729">
    <property type="entry name" value="Acyl-CoA N-acyltransferases (Nat)"/>
    <property type="match status" value="1"/>
</dbReference>
<keyword evidence="3" id="KW-1185">Reference proteome</keyword>
<dbReference type="AlphaFoldDB" id="A0A1I7MES8"/>
<gene>
    <name evidence="2" type="ORF">SAMN04487966_101375</name>
</gene>
<dbReference type="Gene3D" id="3.40.630.30">
    <property type="match status" value="1"/>
</dbReference>
<dbReference type="InterPro" id="IPR016181">
    <property type="entry name" value="Acyl_CoA_acyltransferase"/>
</dbReference>
<organism evidence="2 3">
    <name type="scientific">Micrococcus terreus</name>
    <dbReference type="NCBI Taxonomy" id="574650"/>
    <lineage>
        <taxon>Bacteria</taxon>
        <taxon>Bacillati</taxon>
        <taxon>Actinomycetota</taxon>
        <taxon>Actinomycetes</taxon>
        <taxon>Micrococcales</taxon>
        <taxon>Micrococcaceae</taxon>
        <taxon>Micrococcus</taxon>
    </lineage>
</organism>
<feature type="domain" description="N-acetyltransferase" evidence="1">
    <location>
        <begin position="2"/>
        <end position="163"/>
    </location>
</feature>
<dbReference type="Proteomes" id="UP000198881">
    <property type="component" value="Unassembled WGS sequence"/>
</dbReference>
<dbReference type="Pfam" id="PF13302">
    <property type="entry name" value="Acetyltransf_3"/>
    <property type="match status" value="1"/>
</dbReference>
<accession>A0A1I7MES8</accession>
<sequence length="178" mass="19883">MVTLEPLDVMRDRRQLVQFLTANAFPFHVHAGVTEEEVERAIFAGRFTGDGVETHWVVDVPGERTGLVIFQDLADETAMLDLRIAEGRRGQGLGRAALRSAADWLFTHHAHVTRFEGNTRADNAAMRRTFTVCGWVQEAHYRQAWPVAGGPAADSVAYSILRSDWRNGTVTPVPWDGR</sequence>
<name>A0A1I7MES8_9MICC</name>
<keyword evidence="2" id="KW-0808">Transferase</keyword>
<protein>
    <submittedName>
        <fullName evidence="2">Acetyltransferase (GNAT) domain-containing protein</fullName>
    </submittedName>
</protein>
<evidence type="ECO:0000313" key="2">
    <source>
        <dbReference type="EMBL" id="SFV20441.1"/>
    </source>
</evidence>
<reference evidence="2 3" key="1">
    <citation type="submission" date="2016-10" db="EMBL/GenBank/DDBJ databases">
        <authorList>
            <person name="de Groot N.N."/>
        </authorList>
    </citation>
    <scope>NUCLEOTIDE SEQUENCE [LARGE SCALE GENOMIC DNA]</scope>
    <source>
        <strain evidence="2 3">CGMCC 1.7054</strain>
    </source>
</reference>
<dbReference type="InterPro" id="IPR000182">
    <property type="entry name" value="GNAT_dom"/>
</dbReference>
<evidence type="ECO:0000313" key="3">
    <source>
        <dbReference type="Proteomes" id="UP000198881"/>
    </source>
</evidence>
<dbReference type="PROSITE" id="PS51186">
    <property type="entry name" value="GNAT"/>
    <property type="match status" value="1"/>
</dbReference>
<proteinExistence type="predicted"/>